<dbReference type="PANTHER" id="PTHR33159:SF29">
    <property type="entry name" value="OS11G0482200 PROTEIN"/>
    <property type="match status" value="1"/>
</dbReference>
<feature type="compositionally biased region" description="Polar residues" evidence="1">
    <location>
        <begin position="112"/>
        <end position="125"/>
    </location>
</feature>
<feature type="region of interest" description="Disordered" evidence="1">
    <location>
        <begin position="1"/>
        <end position="130"/>
    </location>
</feature>
<dbReference type="InterPro" id="IPR008700">
    <property type="entry name" value="TypeIII_avirulence_cleave"/>
</dbReference>
<dbReference type="FunCoup" id="I1ILK1">
    <property type="interactions" value="250"/>
</dbReference>
<evidence type="ECO:0000313" key="5">
    <source>
        <dbReference type="Proteomes" id="UP000008810"/>
    </source>
</evidence>
<dbReference type="GeneID" id="100837923"/>
<keyword evidence="5" id="KW-1185">Reference proteome</keyword>
<evidence type="ECO:0000313" key="3">
    <source>
        <dbReference type="EMBL" id="KQJ88446.1"/>
    </source>
</evidence>
<proteinExistence type="predicted"/>
<feature type="domain" description="RIN4 pathogenic type III effector avirulence factor Avr cleavage site" evidence="2">
    <location>
        <begin position="4"/>
        <end position="34"/>
    </location>
</feature>
<dbReference type="Proteomes" id="UP000008810">
    <property type="component" value="Chromosome 4"/>
</dbReference>
<dbReference type="EMBL" id="CM000883">
    <property type="protein sequence ID" value="KQJ88446.1"/>
    <property type="molecule type" value="Genomic_DNA"/>
</dbReference>
<dbReference type="RefSeq" id="XP_024310717.1">
    <property type="nucleotide sequence ID" value="XM_024454949.1"/>
</dbReference>
<name>I1ILK1_BRADI</name>
<dbReference type="InterPro" id="IPR040387">
    <property type="entry name" value="RIN4/NOI4"/>
</dbReference>
<dbReference type="RefSeq" id="XP_003577536.1">
    <property type="nucleotide sequence ID" value="XM_003577488.3"/>
</dbReference>
<organism evidence="3">
    <name type="scientific">Brachypodium distachyon</name>
    <name type="common">Purple false brome</name>
    <name type="synonym">Trachynia distachya</name>
    <dbReference type="NCBI Taxonomy" id="15368"/>
    <lineage>
        <taxon>Eukaryota</taxon>
        <taxon>Viridiplantae</taxon>
        <taxon>Streptophyta</taxon>
        <taxon>Embryophyta</taxon>
        <taxon>Tracheophyta</taxon>
        <taxon>Spermatophyta</taxon>
        <taxon>Magnoliopsida</taxon>
        <taxon>Liliopsida</taxon>
        <taxon>Poales</taxon>
        <taxon>Poaceae</taxon>
        <taxon>BOP clade</taxon>
        <taxon>Pooideae</taxon>
        <taxon>Stipodae</taxon>
        <taxon>Brachypodieae</taxon>
        <taxon>Brachypodium</taxon>
    </lineage>
</organism>
<protein>
    <recommendedName>
        <fullName evidence="2">RIN4 pathogenic type III effector avirulence factor Avr cleavage site domain-containing protein</fullName>
    </recommendedName>
</protein>
<gene>
    <name evidence="4" type="primary">LOC100837923</name>
    <name evidence="3" type="ORF">BRADI_4g18180v3</name>
</gene>
<feature type="compositionally biased region" description="Low complexity" evidence="1">
    <location>
        <begin position="85"/>
        <end position="95"/>
    </location>
</feature>
<dbReference type="Pfam" id="PF05627">
    <property type="entry name" value="AvrRpt-cleavage"/>
    <property type="match status" value="2"/>
</dbReference>
<sequence length="187" mass="20443">MEGQGGHIPKFGDWKTTGGDTPYTLYFEDARKRKSMGSSTPSPKPVAARRNSIPPPKPASVRGNSIPSPKPASARGNSIPPPKPAAAASYRADANPPKPKERPSRSRRESSVGSVPTWGQWNENNAGGGAQQYTLVFEQIREERRSAPSTPNIEQRRQQGPTLERIKYHSHEPDVPKIFTCCGLFGK</sequence>
<accession>I1ILK1</accession>
<reference evidence="3" key="2">
    <citation type="submission" date="2017-06" db="EMBL/GenBank/DDBJ databases">
        <title>WGS assembly of Brachypodium distachyon.</title>
        <authorList>
            <consortium name="The International Brachypodium Initiative"/>
            <person name="Lucas S."/>
            <person name="Harmon-Smith M."/>
            <person name="Lail K."/>
            <person name="Tice H."/>
            <person name="Grimwood J."/>
            <person name="Bruce D."/>
            <person name="Barry K."/>
            <person name="Shu S."/>
            <person name="Lindquist E."/>
            <person name="Wang M."/>
            <person name="Pitluck S."/>
            <person name="Vogel J.P."/>
            <person name="Garvin D.F."/>
            <person name="Mockler T.C."/>
            <person name="Schmutz J."/>
            <person name="Rokhsar D."/>
            <person name="Bevan M.W."/>
        </authorList>
    </citation>
    <scope>NUCLEOTIDE SEQUENCE</scope>
    <source>
        <strain evidence="3">Bd21</strain>
    </source>
</reference>
<dbReference type="PANTHER" id="PTHR33159">
    <property type="entry name" value="RPM1-INTERACTING PROTEIN 4 (RIN4) FAMILY PROTEIN"/>
    <property type="match status" value="1"/>
</dbReference>
<dbReference type="GO" id="GO:0005886">
    <property type="term" value="C:plasma membrane"/>
    <property type="evidence" value="ECO:0000318"/>
    <property type="project" value="GO_Central"/>
</dbReference>
<dbReference type="Gramene" id="KQJ88446">
    <property type="protein sequence ID" value="KQJ88446"/>
    <property type="gene ID" value="BRADI_4g18180v3"/>
</dbReference>
<feature type="domain" description="RIN4 pathogenic type III effector avirulence factor Avr cleavage site" evidence="2">
    <location>
        <begin position="114"/>
        <end position="145"/>
    </location>
</feature>
<dbReference type="HOGENOM" id="CLU_1613341_0_0_1"/>
<dbReference type="AlphaFoldDB" id="I1ILK1"/>
<evidence type="ECO:0000313" key="4">
    <source>
        <dbReference type="EnsemblPlants" id="KQJ88446"/>
    </source>
</evidence>
<evidence type="ECO:0000259" key="2">
    <source>
        <dbReference type="Pfam" id="PF05627"/>
    </source>
</evidence>
<dbReference type="KEGG" id="bdi:100837923"/>
<reference evidence="4" key="3">
    <citation type="submission" date="2018-08" db="UniProtKB">
        <authorList>
            <consortium name="EnsemblPlants"/>
        </authorList>
    </citation>
    <scope>IDENTIFICATION</scope>
    <source>
        <strain evidence="4">cv. Bd21</strain>
    </source>
</reference>
<evidence type="ECO:0000256" key="1">
    <source>
        <dbReference type="SAM" id="MobiDB-lite"/>
    </source>
</evidence>
<feature type="compositionally biased region" description="Basic and acidic residues" evidence="1">
    <location>
        <begin position="98"/>
        <end position="110"/>
    </location>
</feature>
<dbReference type="OrthoDB" id="618929at2759"/>
<reference evidence="3 4" key="1">
    <citation type="journal article" date="2010" name="Nature">
        <title>Genome sequencing and analysis of the model grass Brachypodium distachyon.</title>
        <authorList>
            <consortium name="International Brachypodium Initiative"/>
        </authorList>
    </citation>
    <scope>NUCLEOTIDE SEQUENCE [LARGE SCALE GENOMIC DNA]</scope>
    <source>
        <strain evidence="3 4">Bd21</strain>
    </source>
</reference>
<dbReference type="eggNOG" id="ENOG502R5Y0">
    <property type="taxonomic scope" value="Eukaryota"/>
</dbReference>
<dbReference type="OMA" id="AQQYTLM"/>
<dbReference type="EnsemblPlants" id="KQJ88446">
    <property type="protein sequence ID" value="KQJ88446"/>
    <property type="gene ID" value="BRADI_4g18180v3"/>
</dbReference>